<reference evidence="4 6" key="2">
    <citation type="submission" date="2019-04" db="EMBL/GenBank/DDBJ databases">
        <title>Pedobacter sp. RP-1-16 sp. nov., isolated from Arctic soil.</title>
        <authorList>
            <person name="Dahal R.H."/>
            <person name="Kim D.-U."/>
        </authorList>
    </citation>
    <scope>NUCLEOTIDE SEQUENCE [LARGE SCALE GENOMIC DNA]</scope>
    <source>
        <strain evidence="4 6">RP-1-16</strain>
    </source>
</reference>
<evidence type="ECO:0000313" key="4">
    <source>
        <dbReference type="EMBL" id="TKC62604.1"/>
    </source>
</evidence>
<feature type="domain" description="Pyrroline-5-carboxylate reductase catalytic N-terminal" evidence="2">
    <location>
        <begin position="22"/>
        <end position="110"/>
    </location>
</feature>
<reference evidence="3 5" key="1">
    <citation type="submission" date="2019-02" db="EMBL/GenBank/DDBJ databases">
        <title>Pedobacter sp. RP-3-8 sp. nov., isolated from Arctic soil.</title>
        <authorList>
            <person name="Dahal R.H."/>
        </authorList>
    </citation>
    <scope>NUCLEOTIDE SEQUENCE [LARGE SCALE GENOMIC DNA]</scope>
    <source>
        <strain evidence="3 5">RP-3-8</strain>
    </source>
</reference>
<comment type="caution">
    <text evidence="4">The sequence shown here is derived from an EMBL/GenBank/DDBJ whole genome shotgun (WGS) entry which is preliminary data.</text>
</comment>
<dbReference type="GO" id="GO:0016491">
    <property type="term" value="F:oxidoreductase activity"/>
    <property type="evidence" value="ECO:0007669"/>
    <property type="project" value="UniProtKB-KW"/>
</dbReference>
<keyword evidence="5" id="KW-1185">Reference proteome</keyword>
<accession>A0A4R0N3X4</accession>
<evidence type="ECO:0000313" key="3">
    <source>
        <dbReference type="EMBL" id="TCC93192.1"/>
    </source>
</evidence>
<sequence length="218" mass="23213">MSRSNFTQTKRHIKLNIMKQTFGIIGSGNIGKAVAGHLLKAGYQVTLSNHTGAESLSATIAELGAGAKAGTTAEAAQADIVVLALPWSEVPSLTTLRDWTNRIVIDATNHFITYYPDFEVADLDGKASSEIVAQWLPAARIVKAFNTLFFKILAADPKVANGNRVLFVSGDEPMAKKEVAEVIKDLGFAVIDLGSLAYGSKLQQAKGAVATLNLIQIS</sequence>
<dbReference type="EMBL" id="SWDX01000003">
    <property type="protein sequence ID" value="TKC62604.1"/>
    <property type="molecule type" value="Genomic_DNA"/>
</dbReference>
<evidence type="ECO:0000256" key="1">
    <source>
        <dbReference type="ARBA" id="ARBA00023002"/>
    </source>
</evidence>
<evidence type="ECO:0000313" key="6">
    <source>
        <dbReference type="Proteomes" id="UP000309594"/>
    </source>
</evidence>
<dbReference type="AlphaFoldDB" id="A0A4U1GFS3"/>
<dbReference type="OrthoDB" id="9786864at2"/>
<organism evidence="4 6">
    <name type="scientific">Pedobacter hiemivivus</name>
    <dbReference type="NCBI Taxonomy" id="2530454"/>
    <lineage>
        <taxon>Bacteria</taxon>
        <taxon>Pseudomonadati</taxon>
        <taxon>Bacteroidota</taxon>
        <taxon>Sphingobacteriia</taxon>
        <taxon>Sphingobacteriales</taxon>
        <taxon>Sphingobacteriaceae</taxon>
        <taxon>Pedobacter</taxon>
    </lineage>
</organism>
<dbReference type="InterPro" id="IPR036291">
    <property type="entry name" value="NAD(P)-bd_dom_sf"/>
</dbReference>
<protein>
    <submittedName>
        <fullName evidence="4">NADP oxidoreductase</fullName>
    </submittedName>
</protein>
<name>A0A4U1GFS3_9SPHI</name>
<proteinExistence type="predicted"/>
<dbReference type="Pfam" id="PF03807">
    <property type="entry name" value="F420_oxidored"/>
    <property type="match status" value="1"/>
</dbReference>
<dbReference type="Proteomes" id="UP000291117">
    <property type="component" value="Unassembled WGS sequence"/>
</dbReference>
<evidence type="ECO:0000259" key="2">
    <source>
        <dbReference type="Pfam" id="PF03807"/>
    </source>
</evidence>
<evidence type="ECO:0000313" key="5">
    <source>
        <dbReference type="Proteomes" id="UP000291117"/>
    </source>
</evidence>
<dbReference type="SUPFAM" id="SSF51735">
    <property type="entry name" value="NAD(P)-binding Rossmann-fold domains"/>
    <property type="match status" value="1"/>
</dbReference>
<keyword evidence="1" id="KW-0560">Oxidoreductase</keyword>
<gene>
    <name evidence="3" type="ORF">EZ444_17705</name>
    <name evidence="4" type="ORF">FBD94_07670</name>
</gene>
<dbReference type="Proteomes" id="UP000309594">
    <property type="component" value="Unassembled WGS sequence"/>
</dbReference>
<dbReference type="InterPro" id="IPR051267">
    <property type="entry name" value="STEAP_metalloreductase"/>
</dbReference>
<dbReference type="PANTHER" id="PTHR14239">
    <property type="entry name" value="DUDULIN-RELATED"/>
    <property type="match status" value="1"/>
</dbReference>
<dbReference type="Gene3D" id="3.40.50.720">
    <property type="entry name" value="NAD(P)-binding Rossmann-like Domain"/>
    <property type="match status" value="1"/>
</dbReference>
<dbReference type="InterPro" id="IPR028939">
    <property type="entry name" value="P5C_Rdtase_cat_N"/>
</dbReference>
<dbReference type="EMBL" id="SJSM01000012">
    <property type="protein sequence ID" value="TCC93192.1"/>
    <property type="molecule type" value="Genomic_DNA"/>
</dbReference>
<accession>A0A4U1GFS3</accession>